<dbReference type="InterPro" id="IPR001978">
    <property type="entry name" value="Troponin"/>
</dbReference>
<evidence type="ECO:0000313" key="2">
    <source>
        <dbReference type="EMBL" id="KAF7633559.1"/>
    </source>
</evidence>
<evidence type="ECO:0000256" key="1">
    <source>
        <dbReference type="ARBA" id="ARBA00009930"/>
    </source>
</evidence>
<organism evidence="2 3">
    <name type="scientific">Meloidogyne graminicola</name>
    <dbReference type="NCBI Taxonomy" id="189291"/>
    <lineage>
        <taxon>Eukaryota</taxon>
        <taxon>Metazoa</taxon>
        <taxon>Ecdysozoa</taxon>
        <taxon>Nematoda</taxon>
        <taxon>Chromadorea</taxon>
        <taxon>Rhabditida</taxon>
        <taxon>Tylenchina</taxon>
        <taxon>Tylenchomorpha</taxon>
        <taxon>Tylenchoidea</taxon>
        <taxon>Meloidogynidae</taxon>
        <taxon>Meloidogyninae</taxon>
        <taxon>Meloidogyne</taxon>
    </lineage>
</organism>
<dbReference type="Gene3D" id="1.20.5.350">
    <property type="match status" value="1"/>
</dbReference>
<dbReference type="GO" id="GO:0006936">
    <property type="term" value="P:muscle contraction"/>
    <property type="evidence" value="ECO:0007669"/>
    <property type="project" value="TreeGrafter"/>
</dbReference>
<dbReference type="SUPFAM" id="SSF90250">
    <property type="entry name" value="Troponin coil-coiled subunits"/>
    <property type="match status" value="1"/>
</dbReference>
<dbReference type="PANTHER" id="PTHR13738:SF41">
    <property type="entry name" value="TROPONIN I 4"/>
    <property type="match status" value="1"/>
</dbReference>
<protein>
    <submittedName>
        <fullName evidence="2">Uncharacterized protein</fullName>
    </submittedName>
</protein>
<dbReference type="InterPro" id="IPR050875">
    <property type="entry name" value="Troponin_I"/>
</dbReference>
<reference evidence="2" key="1">
    <citation type="journal article" date="2020" name="Ecol. Evol.">
        <title>Genome structure and content of the rice root-knot nematode (Meloidogyne graminicola).</title>
        <authorList>
            <person name="Phan N.T."/>
            <person name="Danchin E.G.J."/>
            <person name="Klopp C."/>
            <person name="Perfus-Barbeoch L."/>
            <person name="Kozlowski D.K."/>
            <person name="Koutsovoulos G.D."/>
            <person name="Lopez-Roques C."/>
            <person name="Bouchez O."/>
            <person name="Zahm M."/>
            <person name="Besnard G."/>
            <person name="Bellafiore S."/>
        </authorList>
    </citation>
    <scope>NUCLEOTIDE SEQUENCE</scope>
    <source>
        <strain evidence="2">VN-18</strain>
    </source>
</reference>
<dbReference type="InterPro" id="IPR038077">
    <property type="entry name" value="Troponin_sf"/>
</dbReference>
<dbReference type="GO" id="GO:0005861">
    <property type="term" value="C:troponin complex"/>
    <property type="evidence" value="ECO:0007669"/>
    <property type="project" value="InterPro"/>
</dbReference>
<dbReference type="Proteomes" id="UP000605970">
    <property type="component" value="Unassembled WGS sequence"/>
</dbReference>
<proteinExistence type="inferred from homology"/>
<dbReference type="AlphaFoldDB" id="A0A8S9ZJT7"/>
<dbReference type="EMBL" id="JABEBT010000074">
    <property type="protein sequence ID" value="KAF7633559.1"/>
    <property type="molecule type" value="Genomic_DNA"/>
</dbReference>
<evidence type="ECO:0000313" key="3">
    <source>
        <dbReference type="Proteomes" id="UP000605970"/>
    </source>
</evidence>
<comment type="similarity">
    <text evidence="1">Belongs to the troponin I family.</text>
</comment>
<gene>
    <name evidence="2" type="ORF">Mgra_00007055</name>
</gene>
<comment type="caution">
    <text evidence="2">The sequence shown here is derived from an EMBL/GenBank/DDBJ whole genome shotgun (WGS) entry which is preliminary data.</text>
</comment>
<dbReference type="OrthoDB" id="371899at2759"/>
<keyword evidence="3" id="KW-1185">Reference proteome</keyword>
<dbReference type="Pfam" id="PF00992">
    <property type="entry name" value="Troponin"/>
    <property type="match status" value="1"/>
</dbReference>
<sequence>MLKATEDLKLQQKKRAEERQIVLSERIPTLPSDLENELLILSDEYRGRIIELESEIYDLSYINRKKDFEINELTIAVNDLRGKFVKPTLKRISKTDSQLVKKKIINFFLSINFKI</sequence>
<accession>A0A8S9ZJT7</accession>
<dbReference type="PANTHER" id="PTHR13738">
    <property type="entry name" value="TROPONIN I"/>
    <property type="match status" value="1"/>
</dbReference>
<name>A0A8S9ZJT7_9BILA</name>